<proteinExistence type="predicted"/>
<keyword evidence="2" id="KW-1185">Reference proteome</keyword>
<dbReference type="RefSeq" id="WP_232592659.1">
    <property type="nucleotide sequence ID" value="NZ_BSPD01000021.1"/>
</dbReference>
<evidence type="ECO:0000313" key="2">
    <source>
        <dbReference type="Proteomes" id="UP001156870"/>
    </source>
</evidence>
<dbReference type="NCBIfam" id="NF038106">
    <property type="entry name" value="gamma_NF038106"/>
    <property type="match status" value="1"/>
</dbReference>
<organism evidence="1 2">
    <name type="scientific">Marinibactrum halimedae</name>
    <dbReference type="NCBI Taxonomy" id="1444977"/>
    <lineage>
        <taxon>Bacteria</taxon>
        <taxon>Pseudomonadati</taxon>
        <taxon>Pseudomonadota</taxon>
        <taxon>Gammaproteobacteria</taxon>
        <taxon>Cellvibrionales</taxon>
        <taxon>Cellvibrionaceae</taxon>
        <taxon>Marinibactrum</taxon>
    </lineage>
</organism>
<sequence>MSLKKDKQKVLGEVFDDERVKSFLEMQPPAGVNADFHLLEKAYRGMKVENFDTFVKFFQEDGRDVNAVGPEGKTMIEHIVTHRLGNEYADVLKKYGAATE</sequence>
<evidence type="ECO:0008006" key="3">
    <source>
        <dbReference type="Google" id="ProtNLM"/>
    </source>
</evidence>
<dbReference type="InterPro" id="IPR047742">
    <property type="entry name" value="PA4642-like"/>
</dbReference>
<dbReference type="AlphaFoldDB" id="A0AA37T3U4"/>
<dbReference type="Proteomes" id="UP001156870">
    <property type="component" value="Unassembled WGS sequence"/>
</dbReference>
<evidence type="ECO:0000313" key="1">
    <source>
        <dbReference type="EMBL" id="GLS25021.1"/>
    </source>
</evidence>
<comment type="caution">
    <text evidence="1">The sequence shown here is derived from an EMBL/GenBank/DDBJ whole genome shotgun (WGS) entry which is preliminary data.</text>
</comment>
<protein>
    <recommendedName>
        <fullName evidence="3">Aminopeptidase</fullName>
    </recommendedName>
</protein>
<accession>A0AA37T3U4</accession>
<name>A0AA37T3U4_9GAMM</name>
<reference evidence="1 2" key="1">
    <citation type="journal article" date="2014" name="Int. J. Syst. Evol. Microbiol.">
        <title>Complete genome sequence of Corynebacterium casei LMG S-19264T (=DSM 44701T), isolated from a smear-ripened cheese.</title>
        <authorList>
            <consortium name="US DOE Joint Genome Institute (JGI-PGF)"/>
            <person name="Walter F."/>
            <person name="Albersmeier A."/>
            <person name="Kalinowski J."/>
            <person name="Ruckert C."/>
        </authorList>
    </citation>
    <scope>NUCLEOTIDE SEQUENCE [LARGE SCALE GENOMIC DNA]</scope>
    <source>
        <strain evidence="1 2">NBRC 110095</strain>
    </source>
</reference>
<gene>
    <name evidence="1" type="ORF">GCM10007877_07350</name>
</gene>
<dbReference type="EMBL" id="BSPD01000021">
    <property type="protein sequence ID" value="GLS25021.1"/>
    <property type="molecule type" value="Genomic_DNA"/>
</dbReference>